<name>A0A1G4Y562_9ENTR</name>
<organism evidence="1 2">
    <name type="scientific">Kosakonia sacchari</name>
    <dbReference type="NCBI Taxonomy" id="1158459"/>
    <lineage>
        <taxon>Bacteria</taxon>
        <taxon>Pseudomonadati</taxon>
        <taxon>Pseudomonadota</taxon>
        <taxon>Gammaproteobacteria</taxon>
        <taxon>Enterobacterales</taxon>
        <taxon>Enterobacteriaceae</taxon>
        <taxon>Kosakonia</taxon>
    </lineage>
</organism>
<protein>
    <recommendedName>
        <fullName evidence="3">PepSY domain-containing protein</fullName>
    </recommendedName>
</protein>
<accession>A0A1G4Y562</accession>
<dbReference type="AlphaFoldDB" id="A0A1G4Y562"/>
<evidence type="ECO:0000313" key="2">
    <source>
        <dbReference type="Proteomes" id="UP000183569"/>
    </source>
</evidence>
<gene>
    <name evidence="1" type="ORF">SAMN02927897_01947</name>
</gene>
<dbReference type="EMBL" id="FMUI01000005">
    <property type="protein sequence ID" value="SCX48536.1"/>
    <property type="molecule type" value="Genomic_DNA"/>
</dbReference>
<evidence type="ECO:0000313" key="1">
    <source>
        <dbReference type="EMBL" id="SCX48536.1"/>
    </source>
</evidence>
<dbReference type="GeneID" id="23846157"/>
<dbReference type="Proteomes" id="UP000183569">
    <property type="component" value="Unassembled WGS sequence"/>
</dbReference>
<comment type="caution">
    <text evidence="1">The sequence shown here is derived from an EMBL/GenBank/DDBJ whole genome shotgun (WGS) entry which is preliminary data.</text>
</comment>
<proteinExistence type="predicted"/>
<evidence type="ECO:0008006" key="3">
    <source>
        <dbReference type="Google" id="ProtNLM"/>
    </source>
</evidence>
<dbReference type="RefSeq" id="WP_017457759.1">
    <property type="nucleotide sequence ID" value="NZ_FMUI01000005.1"/>
</dbReference>
<sequence>MIDEKAAIESAKAYALKNFINCWDYDIHLAALVELDGVQYWEINTNLASPPGTPFYEQILPSPIRYYVDPQTGECVGYKTHRDKQISQCNR</sequence>
<reference evidence="1 2" key="1">
    <citation type="submission" date="2016-10" db="EMBL/GenBank/DDBJ databases">
        <authorList>
            <person name="Varghese N."/>
            <person name="Submissions S."/>
        </authorList>
    </citation>
    <scope>NUCLEOTIDE SEQUENCE [LARGE SCALE GENOMIC DNA]</scope>
    <source>
        <strain evidence="1 2">CGMCC 1.12102</strain>
    </source>
</reference>